<gene>
    <name evidence="1" type="ORF">SAMN04488021_11031</name>
</gene>
<dbReference type="AlphaFoldDB" id="A0A1I2ZQU8"/>
<sequence>MRASLAVPDRPEHRQAAAYGLFYVGRLCAFALAEGSERRAPERACRVATPPGGNPSGLFGWLRRLRHGLPSRSTDQENGIAVRHPLN</sequence>
<dbReference type="EMBL" id="FOPU01000010">
    <property type="protein sequence ID" value="SFH40227.1"/>
    <property type="molecule type" value="Genomic_DNA"/>
</dbReference>
<evidence type="ECO:0000313" key="2">
    <source>
        <dbReference type="Proteomes" id="UP000183635"/>
    </source>
</evidence>
<dbReference type="Proteomes" id="UP000183635">
    <property type="component" value="Unassembled WGS sequence"/>
</dbReference>
<name>A0A1I2ZQU8_9RHOB</name>
<keyword evidence="2" id="KW-1185">Reference proteome</keyword>
<reference evidence="1 2" key="1">
    <citation type="submission" date="2016-10" db="EMBL/GenBank/DDBJ databases">
        <authorList>
            <person name="de Groot N.N."/>
        </authorList>
    </citation>
    <scope>NUCLEOTIDE SEQUENCE [LARGE SCALE GENOMIC DNA]</scope>
    <source>
        <strain evidence="1 2">DSM 8537</strain>
    </source>
</reference>
<protein>
    <submittedName>
        <fullName evidence="1">Uncharacterized protein</fullName>
    </submittedName>
</protein>
<proteinExistence type="predicted"/>
<dbReference type="STRING" id="34004.SAMN04488021_11031"/>
<evidence type="ECO:0000313" key="1">
    <source>
        <dbReference type="EMBL" id="SFH40227.1"/>
    </source>
</evidence>
<organism evidence="1 2">
    <name type="scientific">Paracoccus aminovorans</name>
    <dbReference type="NCBI Taxonomy" id="34004"/>
    <lineage>
        <taxon>Bacteria</taxon>
        <taxon>Pseudomonadati</taxon>
        <taxon>Pseudomonadota</taxon>
        <taxon>Alphaproteobacteria</taxon>
        <taxon>Rhodobacterales</taxon>
        <taxon>Paracoccaceae</taxon>
        <taxon>Paracoccus</taxon>
    </lineage>
</organism>
<accession>A0A1I2ZQU8</accession>